<dbReference type="EMBL" id="CP003740">
    <property type="protein sequence ID" value="AGI68825.1"/>
    <property type="molecule type" value="Genomic_DNA"/>
</dbReference>
<dbReference type="Proteomes" id="UP000005307">
    <property type="component" value="Chromosome"/>
</dbReference>
<evidence type="ECO:0000313" key="4">
    <source>
        <dbReference type="Proteomes" id="UP000005307"/>
    </source>
</evidence>
<dbReference type="Gene3D" id="4.10.520.10">
    <property type="entry name" value="IHF-like DNA-binding proteins"/>
    <property type="match status" value="1"/>
</dbReference>
<keyword evidence="1" id="KW-0238">DNA-binding</keyword>
<dbReference type="KEGG" id="oat:OAN307_c33170"/>
<evidence type="ECO:0000256" key="2">
    <source>
        <dbReference type="SAM" id="MobiDB-lite"/>
    </source>
</evidence>
<evidence type="ECO:0000313" key="3">
    <source>
        <dbReference type="EMBL" id="AGI68825.1"/>
    </source>
</evidence>
<proteinExistence type="predicted"/>
<dbReference type="GO" id="GO:0003677">
    <property type="term" value="F:DNA binding"/>
    <property type="evidence" value="ECO:0007669"/>
    <property type="project" value="UniProtKB-KW"/>
</dbReference>
<gene>
    <name evidence="3" type="ORF">OAN307_c33170</name>
</gene>
<dbReference type="STRING" id="391626.OAN307_c33170"/>
<dbReference type="SUPFAM" id="SSF47729">
    <property type="entry name" value="IHF-like DNA-binding proteins"/>
    <property type="match status" value="1"/>
</dbReference>
<reference evidence="3 4" key="1">
    <citation type="journal article" date="2013" name="PLoS ONE">
        <title>Poles Apart: Arctic and Antarctic Octadecabacter strains Share High Genome Plasticity and a New Type of Xanthorhodopsin.</title>
        <authorList>
            <person name="Vollmers J."/>
            <person name="Voget S."/>
            <person name="Dietrich S."/>
            <person name="Gollnow K."/>
            <person name="Smits M."/>
            <person name="Meyer K."/>
            <person name="Brinkhoff T."/>
            <person name="Simon M."/>
            <person name="Daniel R."/>
        </authorList>
    </citation>
    <scope>NUCLEOTIDE SEQUENCE [LARGE SCALE GENOMIC DNA]</scope>
    <source>
        <strain evidence="3 4">307</strain>
    </source>
</reference>
<protein>
    <recommendedName>
        <fullName evidence="5">DNA-binding protein HU</fullName>
    </recommendedName>
</protein>
<evidence type="ECO:0008006" key="5">
    <source>
        <dbReference type="Google" id="ProtNLM"/>
    </source>
</evidence>
<accession>M9RG86</accession>
<organism evidence="3 4">
    <name type="scientific">Octadecabacter antarcticus 307</name>
    <dbReference type="NCBI Taxonomy" id="391626"/>
    <lineage>
        <taxon>Bacteria</taxon>
        <taxon>Pseudomonadati</taxon>
        <taxon>Pseudomonadota</taxon>
        <taxon>Alphaproteobacteria</taxon>
        <taxon>Rhodobacterales</taxon>
        <taxon>Roseobacteraceae</taxon>
        <taxon>Octadecabacter</taxon>
    </lineage>
</organism>
<keyword evidence="4" id="KW-1185">Reference proteome</keyword>
<dbReference type="HOGENOM" id="CLU_2570434_0_0_5"/>
<evidence type="ECO:0000256" key="1">
    <source>
        <dbReference type="ARBA" id="ARBA00023125"/>
    </source>
</evidence>
<name>M9RG86_9RHOB</name>
<dbReference type="AlphaFoldDB" id="M9RG86"/>
<dbReference type="InterPro" id="IPR010992">
    <property type="entry name" value="IHF-like_DNA-bd_dom_sf"/>
</dbReference>
<feature type="region of interest" description="Disordered" evidence="2">
    <location>
        <begin position="61"/>
        <end position="81"/>
    </location>
</feature>
<sequence length="81" mass="8733">MAETGLKKKDVKPVVEAMLAVLGRALIAGEELIVPPLGKVMINRSKQVANATIINIKLRHPNGNRVKNNAPDADPIVETLE</sequence>
<dbReference type="eggNOG" id="COG0776">
    <property type="taxonomic scope" value="Bacteria"/>
</dbReference>